<keyword evidence="1" id="KW-0812">Transmembrane</keyword>
<gene>
    <name evidence="2" type="ORF">M5K25_026619</name>
</gene>
<comment type="caution">
    <text evidence="2">The sequence shown here is derived from an EMBL/GenBank/DDBJ whole genome shotgun (WGS) entry which is preliminary data.</text>
</comment>
<name>A0ABD0TY00_DENTH</name>
<evidence type="ECO:0000313" key="2">
    <source>
        <dbReference type="EMBL" id="KAL0904497.1"/>
    </source>
</evidence>
<protein>
    <submittedName>
        <fullName evidence="2">Uncharacterized protein</fullName>
    </submittedName>
</protein>
<evidence type="ECO:0000313" key="3">
    <source>
        <dbReference type="Proteomes" id="UP001552299"/>
    </source>
</evidence>
<sequence>MAVVGDNQLTAEAGMPGILAVGDGTSTMVAVRELKMGDQLVIVTFTVGMGSVTALLDGLTIRMYNGICKDEIK</sequence>
<keyword evidence="1" id="KW-0472">Membrane</keyword>
<organism evidence="2 3">
    <name type="scientific">Dendrobium thyrsiflorum</name>
    <name type="common">Pinecone-like raceme dendrobium</name>
    <name type="synonym">Orchid</name>
    <dbReference type="NCBI Taxonomy" id="117978"/>
    <lineage>
        <taxon>Eukaryota</taxon>
        <taxon>Viridiplantae</taxon>
        <taxon>Streptophyta</taxon>
        <taxon>Embryophyta</taxon>
        <taxon>Tracheophyta</taxon>
        <taxon>Spermatophyta</taxon>
        <taxon>Magnoliopsida</taxon>
        <taxon>Liliopsida</taxon>
        <taxon>Asparagales</taxon>
        <taxon>Orchidaceae</taxon>
        <taxon>Epidendroideae</taxon>
        <taxon>Malaxideae</taxon>
        <taxon>Dendrobiinae</taxon>
        <taxon>Dendrobium</taxon>
    </lineage>
</organism>
<evidence type="ECO:0000256" key="1">
    <source>
        <dbReference type="SAM" id="Phobius"/>
    </source>
</evidence>
<keyword evidence="3" id="KW-1185">Reference proteome</keyword>
<dbReference type="AlphaFoldDB" id="A0ABD0TY00"/>
<keyword evidence="1" id="KW-1133">Transmembrane helix</keyword>
<dbReference type="Proteomes" id="UP001552299">
    <property type="component" value="Unassembled WGS sequence"/>
</dbReference>
<accession>A0ABD0TY00</accession>
<reference evidence="2 3" key="1">
    <citation type="journal article" date="2024" name="Plant Biotechnol. J.">
        <title>Dendrobium thyrsiflorum genome and its molecular insights into genes involved in important horticultural traits.</title>
        <authorList>
            <person name="Chen B."/>
            <person name="Wang J.Y."/>
            <person name="Zheng P.J."/>
            <person name="Li K.L."/>
            <person name="Liang Y.M."/>
            <person name="Chen X.F."/>
            <person name="Zhang C."/>
            <person name="Zhao X."/>
            <person name="He X."/>
            <person name="Zhang G.Q."/>
            <person name="Liu Z.J."/>
            <person name="Xu Q."/>
        </authorList>
    </citation>
    <scope>NUCLEOTIDE SEQUENCE [LARGE SCALE GENOMIC DNA]</scope>
    <source>
        <strain evidence="2">GZMU011</strain>
    </source>
</reference>
<dbReference type="EMBL" id="JANQDX010000019">
    <property type="protein sequence ID" value="KAL0904497.1"/>
    <property type="molecule type" value="Genomic_DNA"/>
</dbReference>
<proteinExistence type="predicted"/>
<feature type="transmembrane region" description="Helical" evidence="1">
    <location>
        <begin position="40"/>
        <end position="59"/>
    </location>
</feature>